<keyword evidence="4" id="KW-1185">Reference proteome</keyword>
<feature type="compositionally biased region" description="Acidic residues" evidence="1">
    <location>
        <begin position="211"/>
        <end position="224"/>
    </location>
</feature>
<organism evidence="3 4">
    <name type="scientific">Mytilus edulis</name>
    <name type="common">Blue mussel</name>
    <dbReference type="NCBI Taxonomy" id="6550"/>
    <lineage>
        <taxon>Eukaryota</taxon>
        <taxon>Metazoa</taxon>
        <taxon>Spiralia</taxon>
        <taxon>Lophotrochozoa</taxon>
        <taxon>Mollusca</taxon>
        <taxon>Bivalvia</taxon>
        <taxon>Autobranchia</taxon>
        <taxon>Pteriomorphia</taxon>
        <taxon>Mytilida</taxon>
        <taxon>Mytiloidea</taxon>
        <taxon>Mytilidae</taxon>
        <taxon>Mytilinae</taxon>
        <taxon>Mytilus</taxon>
    </lineage>
</organism>
<feature type="compositionally biased region" description="Acidic residues" evidence="1">
    <location>
        <begin position="436"/>
        <end position="445"/>
    </location>
</feature>
<name>A0A8S3V449_MYTED</name>
<dbReference type="EMBL" id="CAJPWZ010003079">
    <property type="protein sequence ID" value="CAG2251208.1"/>
    <property type="molecule type" value="Genomic_DNA"/>
</dbReference>
<feature type="domain" description="Synergin gamma C-terminal" evidence="2">
    <location>
        <begin position="651"/>
        <end position="688"/>
    </location>
</feature>
<feature type="region of interest" description="Disordered" evidence="1">
    <location>
        <begin position="41"/>
        <end position="159"/>
    </location>
</feature>
<feature type="region of interest" description="Disordered" evidence="1">
    <location>
        <begin position="284"/>
        <end position="333"/>
    </location>
</feature>
<evidence type="ECO:0000256" key="1">
    <source>
        <dbReference type="SAM" id="MobiDB-lite"/>
    </source>
</evidence>
<feature type="compositionally biased region" description="Basic and acidic residues" evidence="1">
    <location>
        <begin position="571"/>
        <end position="599"/>
    </location>
</feature>
<feature type="compositionally biased region" description="Basic and acidic residues" evidence="1">
    <location>
        <begin position="97"/>
        <end position="111"/>
    </location>
</feature>
<feature type="region of interest" description="Disordered" evidence="1">
    <location>
        <begin position="515"/>
        <end position="534"/>
    </location>
</feature>
<dbReference type="GO" id="GO:0030130">
    <property type="term" value="C:clathrin coat of trans-Golgi network vesicle"/>
    <property type="evidence" value="ECO:0007669"/>
    <property type="project" value="TreeGrafter"/>
</dbReference>
<feature type="compositionally biased region" description="Basic and acidic residues" evidence="1">
    <location>
        <begin position="607"/>
        <end position="616"/>
    </location>
</feature>
<evidence type="ECO:0000313" key="3">
    <source>
        <dbReference type="EMBL" id="CAG2251208.1"/>
    </source>
</evidence>
<evidence type="ECO:0000259" key="2">
    <source>
        <dbReference type="Pfam" id="PF25999"/>
    </source>
</evidence>
<feature type="compositionally biased region" description="Polar residues" evidence="1">
    <location>
        <begin position="116"/>
        <end position="129"/>
    </location>
</feature>
<dbReference type="Pfam" id="PF25999">
    <property type="entry name" value="SYNRG_C"/>
    <property type="match status" value="2"/>
</dbReference>
<dbReference type="Proteomes" id="UP000683360">
    <property type="component" value="Unassembled WGS sequence"/>
</dbReference>
<proteinExistence type="predicted"/>
<feature type="compositionally biased region" description="Polar residues" evidence="1">
    <location>
        <begin position="308"/>
        <end position="324"/>
    </location>
</feature>
<feature type="region of interest" description="Disordered" evidence="1">
    <location>
        <begin position="571"/>
        <end position="628"/>
    </location>
</feature>
<feature type="compositionally biased region" description="Polar residues" evidence="1">
    <location>
        <begin position="284"/>
        <end position="296"/>
    </location>
</feature>
<feature type="region of interest" description="Disordered" evidence="1">
    <location>
        <begin position="201"/>
        <end position="224"/>
    </location>
</feature>
<accession>A0A8S3V449</accession>
<gene>
    <name evidence="3" type="ORF">MEDL_62884</name>
</gene>
<feature type="compositionally biased region" description="Polar residues" evidence="1">
    <location>
        <begin position="41"/>
        <end position="56"/>
    </location>
</feature>
<dbReference type="AlphaFoldDB" id="A0A8S3V449"/>
<sequence>MVLKYCTAIVDVCYLYSVPLPDDDLPEHQLSTEQHYSNVSNFFGSDDSSGASTPNSMDDDFDDFKSAGRPSDSSQFTSSEQSENEDFKVLESYLDDFSNKKKDIEKQESPLHRPISKTTNLPPTAYSNSTTRKKATATPKAVTLTKTTTFSPQSSDSEFADFQQAPQVVPKDDNLSASKSATDLIGDEDKYAAFRSLETIDTSGPSIFGTEQDDEGNEAEDEGEWADFQSTETIVAGDQSLSDNLFDSAANSDSNNDWSGFNGAAGVQQEGDLINNPAVNITANDDWSNFSTANQKSEGDDWADFQGPSKNSGDSTLTVTSSMDETPAPIISVSQSDLVTVKKKNLQHNEILGLFKPRDDPSVLTSYKLPDISQDDSEGTAKQDSKGYLETSIDHPAPFQQNFPTAKVDNNPPQNIPKLSVDDDDDLFRVPPPMDEGVDDEDEYGDFSRGYDIDDVTHTPPQNTQEKKKIYSMYGMEFTTQSKSTIEKTHKKTDSDSSNQFNFATDSLQFDTKLNKGLKPEDTNSVSSLELPFSKNILNVKDSDSVSISSNEFAADFPQIKSLPDSKSIDSLDLKISEPKSGESKSADSSDMEEKSENDEQKEETDADKVTEEITNKPDVPSFGGPTTKPVPLFGDRYSGILEDITGSDNSSGVCNEVIRSDQGTEYVQGIVEIYRIVCRITVAMKSAVNNNDPFLVGPDDNALSFKNCLLKSDDVASQMRSCGVCLLDVDVKSKDFNTEEDASKLTYGGRQYHATCANFWVNCVDSMLPALKLPELL</sequence>
<evidence type="ECO:0000313" key="4">
    <source>
        <dbReference type="Proteomes" id="UP000683360"/>
    </source>
</evidence>
<protein>
    <submittedName>
        <fullName evidence="3">Synergin gamma</fullName>
    </submittedName>
</protein>
<feature type="region of interest" description="Disordered" evidence="1">
    <location>
        <begin position="350"/>
        <end position="466"/>
    </location>
</feature>
<dbReference type="OrthoDB" id="524326at2759"/>
<dbReference type="PANTHER" id="PTHR15463:SF2">
    <property type="entry name" value="SYNERGIN GAMMA"/>
    <property type="match status" value="1"/>
</dbReference>
<feature type="compositionally biased region" description="Low complexity" evidence="1">
    <location>
        <begin position="71"/>
        <end position="81"/>
    </location>
</feature>
<dbReference type="InterPro" id="IPR059024">
    <property type="entry name" value="SYNRG_C"/>
</dbReference>
<dbReference type="InterPro" id="IPR039656">
    <property type="entry name" value="SYNRG"/>
</dbReference>
<comment type="caution">
    <text evidence="3">The sequence shown here is derived from an EMBL/GenBank/DDBJ whole genome shotgun (WGS) entry which is preliminary data.</text>
</comment>
<feature type="compositionally biased region" description="Low complexity" evidence="1">
    <location>
        <begin position="136"/>
        <end position="149"/>
    </location>
</feature>
<feature type="domain" description="Synergin gamma C-terminal" evidence="2">
    <location>
        <begin position="705"/>
        <end position="772"/>
    </location>
</feature>
<dbReference type="PANTHER" id="PTHR15463">
    <property type="entry name" value="AP1 GAMMA SUBUNIT BINDING PROTEIN 1"/>
    <property type="match status" value="1"/>
</dbReference>
<reference evidence="3" key="1">
    <citation type="submission" date="2021-03" db="EMBL/GenBank/DDBJ databases">
        <authorList>
            <person name="Bekaert M."/>
        </authorList>
    </citation>
    <scope>NUCLEOTIDE SEQUENCE</scope>
</reference>